<dbReference type="Proteomes" id="UP000887580">
    <property type="component" value="Unplaced"/>
</dbReference>
<protein>
    <submittedName>
        <fullName evidence="2">Alpha-type protein kinase domain-containing protein</fullName>
    </submittedName>
</protein>
<name>A0AC35GE23_9BILA</name>
<accession>A0AC35GE23</accession>
<organism evidence="1 2">
    <name type="scientific">Panagrolaimus sp. PS1159</name>
    <dbReference type="NCBI Taxonomy" id="55785"/>
    <lineage>
        <taxon>Eukaryota</taxon>
        <taxon>Metazoa</taxon>
        <taxon>Ecdysozoa</taxon>
        <taxon>Nematoda</taxon>
        <taxon>Chromadorea</taxon>
        <taxon>Rhabditida</taxon>
        <taxon>Tylenchina</taxon>
        <taxon>Panagrolaimomorpha</taxon>
        <taxon>Panagrolaimoidea</taxon>
        <taxon>Panagrolaimidae</taxon>
        <taxon>Panagrolaimus</taxon>
    </lineage>
</organism>
<evidence type="ECO:0000313" key="2">
    <source>
        <dbReference type="WBParaSite" id="PS1159_v2.g4212.t1"/>
    </source>
</evidence>
<proteinExistence type="predicted"/>
<sequence>MSDIASWMAEDVDSKPSAWTHERKSRKKYNHNSETVQLREMNKRLRAIYEEAGLNYGEDVSEKDISERFRKALDLRKENVKKVLRHIHKARDVEVCFLVDATGSMSSHILGVRESIIKIVDLLKLPKNNTLSSKNTANKLRLSLVAYRDINDQKRFEILNFTESVEKFRDFCGTLIAEGGGDSPEDVFGGIQEALKLEWQEEFGTKVIFHIADAPCHGKQYHDLNDEFPRGDPKGNNEVDLFKQIRDKNIDYYFGKINSTTNKMIDIFSQAYGKQITDFNITDVMEITSAVFTAVSNSVHFSARVWETANIAKVRSYVFDKTVPDWNAIPKLTGRFLNYEIPETIEDIINDVPLIRNPPKRAYIQVASNPFANGAERYAFYGRDITIPDKPENIVLKEYIVLSSGLNAASRYENTNQVQTVASFFAEMYNETICKALKDYYKIKFLKVQTVCLPIDDRQCRYFSCEKQYGNDDLFVRFTNNADYAILESTAEKLKVNINFVWALTAFSHWTYQVTNKKLMVVDLQGIITKSPEGHCTAVLTDPAIHCIDETRFGRMNLGKEGMNIFFKRHECNKFCEALKLVPVTDLE</sequence>
<evidence type="ECO:0000313" key="1">
    <source>
        <dbReference type="Proteomes" id="UP000887580"/>
    </source>
</evidence>
<reference evidence="2" key="1">
    <citation type="submission" date="2022-11" db="UniProtKB">
        <authorList>
            <consortium name="WormBaseParasite"/>
        </authorList>
    </citation>
    <scope>IDENTIFICATION</scope>
</reference>
<dbReference type="WBParaSite" id="PS1159_v2.g4212.t1">
    <property type="protein sequence ID" value="PS1159_v2.g4212.t1"/>
    <property type="gene ID" value="PS1159_v2.g4212"/>
</dbReference>